<dbReference type="CDD" id="cd12797">
    <property type="entry name" value="M23_peptidase"/>
    <property type="match status" value="1"/>
</dbReference>
<dbReference type="InterPro" id="IPR050570">
    <property type="entry name" value="Cell_wall_metabolism_enzyme"/>
</dbReference>
<evidence type="ECO:0000259" key="3">
    <source>
        <dbReference type="PROSITE" id="PS51782"/>
    </source>
</evidence>
<dbReference type="SUPFAM" id="SSF54106">
    <property type="entry name" value="LysM domain"/>
    <property type="match status" value="1"/>
</dbReference>
<dbReference type="InterPro" id="IPR036779">
    <property type="entry name" value="LysM_dom_sf"/>
</dbReference>
<dbReference type="CDD" id="cd00118">
    <property type="entry name" value="LysM"/>
    <property type="match status" value="1"/>
</dbReference>
<dbReference type="Gene3D" id="2.20.230.10">
    <property type="entry name" value="Resuscitation-promoting factor rpfb"/>
    <property type="match status" value="1"/>
</dbReference>
<dbReference type="EMBL" id="JBHSQV010000161">
    <property type="protein sequence ID" value="MFC5987391.1"/>
    <property type="molecule type" value="Genomic_DNA"/>
</dbReference>
<dbReference type="PANTHER" id="PTHR21666">
    <property type="entry name" value="PEPTIDASE-RELATED"/>
    <property type="match status" value="1"/>
</dbReference>
<dbReference type="Pfam" id="PF01476">
    <property type="entry name" value="LysM"/>
    <property type="match status" value="1"/>
</dbReference>
<dbReference type="Proteomes" id="UP001596250">
    <property type="component" value="Unassembled WGS sequence"/>
</dbReference>
<dbReference type="Gene3D" id="3.10.350.10">
    <property type="entry name" value="LysM domain"/>
    <property type="match status" value="1"/>
</dbReference>
<evidence type="ECO:0000313" key="4">
    <source>
        <dbReference type="EMBL" id="MFC5987391.1"/>
    </source>
</evidence>
<feature type="domain" description="LysM" evidence="3">
    <location>
        <begin position="264"/>
        <end position="308"/>
    </location>
</feature>
<dbReference type="RefSeq" id="WP_379894761.1">
    <property type="nucleotide sequence ID" value="NZ_CBCSCT010000042.1"/>
</dbReference>
<dbReference type="Gene3D" id="2.70.70.10">
    <property type="entry name" value="Glucose Permease (Domain IIA)"/>
    <property type="match status" value="1"/>
</dbReference>
<dbReference type="SUPFAM" id="SSF51261">
    <property type="entry name" value="Duplicated hybrid motif"/>
    <property type="match status" value="1"/>
</dbReference>
<evidence type="ECO:0000313" key="5">
    <source>
        <dbReference type="Proteomes" id="UP001596250"/>
    </source>
</evidence>
<dbReference type="PANTHER" id="PTHR21666:SF289">
    <property type="entry name" value="L-ALA--D-GLU ENDOPEPTIDASE"/>
    <property type="match status" value="1"/>
</dbReference>
<proteinExistence type="predicted"/>
<comment type="caution">
    <text evidence="4">The sequence shown here is derived from an EMBL/GenBank/DDBJ whole genome shotgun (WGS) entry which is preliminary data.</text>
</comment>
<feature type="domain" description="G5" evidence="2">
    <location>
        <begin position="315"/>
        <end position="395"/>
    </location>
</feature>
<dbReference type="PROSITE" id="PS51109">
    <property type="entry name" value="G5"/>
    <property type="match status" value="1"/>
</dbReference>
<name>A0ABW1IQQ3_9BACL</name>
<evidence type="ECO:0000259" key="2">
    <source>
        <dbReference type="PROSITE" id="PS51109"/>
    </source>
</evidence>
<accession>A0ABW1IQQ3</accession>
<dbReference type="PROSITE" id="PS51782">
    <property type="entry name" value="LYSM"/>
    <property type="match status" value="1"/>
</dbReference>
<protein>
    <submittedName>
        <fullName evidence="4">Peptidoglycan DD-metalloendopeptidase family protein</fullName>
    </submittedName>
</protein>
<organism evidence="4 5">
    <name type="scientific">Marinicrinis lubricantis</name>
    <dbReference type="NCBI Taxonomy" id="2086470"/>
    <lineage>
        <taxon>Bacteria</taxon>
        <taxon>Bacillati</taxon>
        <taxon>Bacillota</taxon>
        <taxon>Bacilli</taxon>
        <taxon>Bacillales</taxon>
        <taxon>Paenibacillaceae</taxon>
    </lineage>
</organism>
<dbReference type="InterPro" id="IPR011098">
    <property type="entry name" value="G5_dom"/>
</dbReference>
<keyword evidence="1" id="KW-0732">Signal</keyword>
<dbReference type="SMART" id="SM00257">
    <property type="entry name" value="LysM"/>
    <property type="match status" value="1"/>
</dbReference>
<dbReference type="InterPro" id="IPR016047">
    <property type="entry name" value="M23ase_b-sheet_dom"/>
</dbReference>
<dbReference type="InterPro" id="IPR011055">
    <property type="entry name" value="Dup_hybrid_motif"/>
</dbReference>
<reference evidence="5" key="1">
    <citation type="journal article" date="2019" name="Int. J. Syst. Evol. Microbiol.">
        <title>The Global Catalogue of Microorganisms (GCM) 10K type strain sequencing project: providing services to taxonomists for standard genome sequencing and annotation.</title>
        <authorList>
            <consortium name="The Broad Institute Genomics Platform"/>
            <consortium name="The Broad Institute Genome Sequencing Center for Infectious Disease"/>
            <person name="Wu L."/>
            <person name="Ma J."/>
        </authorList>
    </citation>
    <scope>NUCLEOTIDE SEQUENCE [LARGE SCALE GENOMIC DNA]</scope>
    <source>
        <strain evidence="5">CCM 8749</strain>
    </source>
</reference>
<keyword evidence="5" id="KW-1185">Reference proteome</keyword>
<sequence>MGVWNKARSWASSRYEKAKLSILLHRQKQEMKSKISKATLTYNKKSKNYKLRIGITVGSLAVLAGVSYAGHEYVDSNMNTVYHVYASDQYLGAVSQEELVEDRIIDIKHQYYADFPDVRLDFGEDDIRFESERAFMAKGEDEKVLAQLDQLIEPKAMGAQLIVNGELVGVLKNEKEVQKVLNEIKLKYTPQTTKSANTVSVLSANDSSLAVGKTESNLEKVEFVEPVEVESVDYTLDQFKQQQANFDQVDEVVEKLITGDIEPIKYVVQEGDCVSCIASKFDISKQVIYKNNPWITNDMIKVGEELDLTVLQPELSVRTVETVQEVQEIQYKTEYQYDNEMKLGQSKVLQKGQEGKKLVTFRLTSVNGNLMSEELVKEEVIVDSVPAIVVQGTKVIKGEGTGNFEWPVSGATLTSSYGMRWGSMHKGIDLVSDDRTIMAADNGEVIFAGTKSGYGNAIIIDHHNGYQTLYGHLSKISVSVGTKVEQGDAIGVMGNTGNSTGTHLHFEIIVDGEHTNPLKYLD</sequence>
<dbReference type="SMART" id="SM01208">
    <property type="entry name" value="G5"/>
    <property type="match status" value="1"/>
</dbReference>
<dbReference type="InterPro" id="IPR018392">
    <property type="entry name" value="LysM"/>
</dbReference>
<dbReference type="Pfam" id="PF01551">
    <property type="entry name" value="Peptidase_M23"/>
    <property type="match status" value="1"/>
</dbReference>
<gene>
    <name evidence="4" type="ORF">ACFPXP_13350</name>
</gene>
<evidence type="ECO:0000256" key="1">
    <source>
        <dbReference type="ARBA" id="ARBA00022729"/>
    </source>
</evidence>
<dbReference type="Pfam" id="PF07501">
    <property type="entry name" value="G5"/>
    <property type="match status" value="1"/>
</dbReference>